<name>A0ABM1MMK0_NICVS</name>
<feature type="transmembrane region" description="Helical" evidence="3">
    <location>
        <begin position="206"/>
        <end position="235"/>
    </location>
</feature>
<dbReference type="Proteomes" id="UP000695000">
    <property type="component" value="Unplaced"/>
</dbReference>
<evidence type="ECO:0000256" key="2">
    <source>
        <dbReference type="ARBA" id="ARBA00040808"/>
    </source>
</evidence>
<organism evidence="4 5">
    <name type="scientific">Nicrophorus vespilloides</name>
    <name type="common">Boreal carrion beetle</name>
    <dbReference type="NCBI Taxonomy" id="110193"/>
    <lineage>
        <taxon>Eukaryota</taxon>
        <taxon>Metazoa</taxon>
        <taxon>Ecdysozoa</taxon>
        <taxon>Arthropoda</taxon>
        <taxon>Hexapoda</taxon>
        <taxon>Insecta</taxon>
        <taxon>Pterygota</taxon>
        <taxon>Neoptera</taxon>
        <taxon>Endopterygota</taxon>
        <taxon>Coleoptera</taxon>
        <taxon>Polyphaga</taxon>
        <taxon>Staphyliniformia</taxon>
        <taxon>Silphidae</taxon>
        <taxon>Nicrophorinae</taxon>
        <taxon>Nicrophorus</taxon>
    </lineage>
</organism>
<keyword evidence="3" id="KW-0472">Membrane</keyword>
<protein>
    <recommendedName>
        <fullName evidence="2">Protein CNPPD1</fullName>
    </recommendedName>
</protein>
<dbReference type="CDD" id="cd20557">
    <property type="entry name" value="CYCLIN_ScPCL1-like"/>
    <property type="match status" value="1"/>
</dbReference>
<dbReference type="SUPFAM" id="SSF47954">
    <property type="entry name" value="Cyclin-like"/>
    <property type="match status" value="1"/>
</dbReference>
<dbReference type="InterPro" id="IPR036915">
    <property type="entry name" value="Cyclin-like_sf"/>
</dbReference>
<keyword evidence="3" id="KW-0812">Transmembrane</keyword>
<comment type="similarity">
    <text evidence="1">Belongs to the CNPPD1 family.</text>
</comment>
<evidence type="ECO:0000256" key="3">
    <source>
        <dbReference type="SAM" id="Phobius"/>
    </source>
</evidence>
<accession>A0ABM1MMK0</accession>
<evidence type="ECO:0000256" key="1">
    <source>
        <dbReference type="ARBA" id="ARBA00038508"/>
    </source>
</evidence>
<reference evidence="5" key="1">
    <citation type="submission" date="2025-08" db="UniProtKB">
        <authorList>
            <consortium name="RefSeq"/>
        </authorList>
    </citation>
    <scope>IDENTIFICATION</scope>
    <source>
        <tissue evidence="5">Whole Larva</tissue>
    </source>
</reference>
<evidence type="ECO:0000313" key="4">
    <source>
        <dbReference type="Proteomes" id="UP000695000"/>
    </source>
</evidence>
<keyword evidence="4" id="KW-1185">Reference proteome</keyword>
<keyword evidence="3" id="KW-1133">Transmembrane helix</keyword>
<evidence type="ECO:0000313" key="5">
    <source>
        <dbReference type="RefSeq" id="XP_017775800.1"/>
    </source>
</evidence>
<dbReference type="Pfam" id="PF08613">
    <property type="entry name" value="Cyclin"/>
    <property type="match status" value="1"/>
</dbReference>
<dbReference type="InterPro" id="IPR013922">
    <property type="entry name" value="Cyclin_PHO80-like"/>
</dbReference>
<dbReference type="GeneID" id="108562106"/>
<gene>
    <name evidence="5" type="primary">LOC108562106</name>
</gene>
<proteinExistence type="inferred from homology"/>
<dbReference type="RefSeq" id="XP_017775800.1">
    <property type="nucleotide sequence ID" value="XM_017920311.1"/>
</dbReference>
<dbReference type="Gene3D" id="1.10.472.10">
    <property type="entry name" value="Cyclin-like"/>
    <property type="match status" value="1"/>
</dbReference>
<dbReference type="PANTHER" id="PTHR15615">
    <property type="match status" value="1"/>
</dbReference>
<sequence>MSKISKRARELKTMGNHESFLNRIQKTLYYGRLPNADCLSLPVTELASELFSEPHTGRSLDRLHCKDAAYISRQSCVSPCSFVLAVLYLERLKSCNPEYLQCVAPSELFLVSLMVSTKFLHDYGDDTEIYLDEWAASGGITVKELISLEKDFLNAIEWEIFVSDQTFWRKLSSIESIIGRNEGKNRGFFTYTELNNLLSVIDAGALVHYLTAVLAVLTLTYAAGLLTVISSMLIVSHMPGNCLSPVSSEVPSNQQSFEQEPETVFEKKPIDAVDILQTGIILASIAGANYDSNETENTESVGWDWWNSTTMNWLTSTSKIMEIPIPEFKAYTYNNYLEMTIDKKLLLQDQLHKATRIRMQDRLESSWHTEWTDTIFTLFSYSPMAFFQQIKE</sequence>
<dbReference type="PANTHER" id="PTHR15615:SF108">
    <property type="entry name" value="PROTEIN CNPPD1"/>
    <property type="match status" value="1"/>
</dbReference>